<dbReference type="SUPFAM" id="SSF48498">
    <property type="entry name" value="Tetracyclin repressor-like, C-terminal domain"/>
    <property type="match status" value="1"/>
</dbReference>
<dbReference type="Gene3D" id="1.10.357.10">
    <property type="entry name" value="Tetracycline Repressor, domain 2"/>
    <property type="match status" value="1"/>
</dbReference>
<dbReference type="OrthoDB" id="5112469at2"/>
<evidence type="ECO:0000256" key="4">
    <source>
        <dbReference type="PROSITE-ProRule" id="PRU00335"/>
    </source>
</evidence>
<keyword evidence="1" id="KW-0805">Transcription regulation</keyword>
<dbReference type="AlphaFoldDB" id="A0A0B2AWE5"/>
<reference evidence="6 7" key="1">
    <citation type="submission" date="2017-11" db="EMBL/GenBank/DDBJ databases">
        <title>Genomic Encyclopedia of Archaeal and Bacterial Type Strains, Phase II (KMG-II): From Individual Species to Whole Genera.</title>
        <authorList>
            <person name="Goeker M."/>
        </authorList>
    </citation>
    <scope>NUCLEOTIDE SEQUENCE [LARGE SCALE GENOMIC DNA]</scope>
    <source>
        <strain evidence="6 7">DSM 27763</strain>
    </source>
</reference>
<dbReference type="PANTHER" id="PTHR30055">
    <property type="entry name" value="HTH-TYPE TRANSCRIPTIONAL REGULATOR RUTR"/>
    <property type="match status" value="1"/>
</dbReference>
<evidence type="ECO:0000256" key="1">
    <source>
        <dbReference type="ARBA" id="ARBA00023015"/>
    </source>
</evidence>
<dbReference type="Gene3D" id="1.10.10.60">
    <property type="entry name" value="Homeodomain-like"/>
    <property type="match status" value="1"/>
</dbReference>
<dbReference type="PROSITE" id="PS50977">
    <property type="entry name" value="HTH_TETR_2"/>
    <property type="match status" value="1"/>
</dbReference>
<evidence type="ECO:0000313" key="6">
    <source>
        <dbReference type="EMBL" id="PJJ56669.1"/>
    </source>
</evidence>
<name>A0A0B2AWE5_9ACTN</name>
<keyword evidence="7" id="KW-1185">Reference proteome</keyword>
<dbReference type="Proteomes" id="UP000230842">
    <property type="component" value="Unassembled WGS sequence"/>
</dbReference>
<gene>
    <name evidence="6" type="ORF">CLV56_0880</name>
</gene>
<keyword evidence="2 4" id="KW-0238">DNA-binding</keyword>
<dbReference type="InterPro" id="IPR036271">
    <property type="entry name" value="Tet_transcr_reg_TetR-rel_C_sf"/>
</dbReference>
<organism evidence="6 7">
    <name type="scientific">Mumia flava</name>
    <dbReference type="NCBI Taxonomy" id="1348852"/>
    <lineage>
        <taxon>Bacteria</taxon>
        <taxon>Bacillati</taxon>
        <taxon>Actinomycetota</taxon>
        <taxon>Actinomycetes</taxon>
        <taxon>Propionibacteriales</taxon>
        <taxon>Nocardioidaceae</taxon>
        <taxon>Mumia</taxon>
    </lineage>
</organism>
<evidence type="ECO:0000259" key="5">
    <source>
        <dbReference type="PROSITE" id="PS50977"/>
    </source>
</evidence>
<dbReference type="GO" id="GO:0000976">
    <property type="term" value="F:transcription cis-regulatory region binding"/>
    <property type="evidence" value="ECO:0007669"/>
    <property type="project" value="TreeGrafter"/>
</dbReference>
<dbReference type="RefSeq" id="WP_039371120.1">
    <property type="nucleotide sequence ID" value="NZ_PGEZ01000001.1"/>
</dbReference>
<dbReference type="PRINTS" id="PR00455">
    <property type="entry name" value="HTHTETR"/>
</dbReference>
<dbReference type="PANTHER" id="PTHR30055:SF234">
    <property type="entry name" value="HTH-TYPE TRANSCRIPTIONAL REGULATOR BETI"/>
    <property type="match status" value="1"/>
</dbReference>
<feature type="domain" description="HTH tetR-type" evidence="5">
    <location>
        <begin position="22"/>
        <end position="82"/>
    </location>
</feature>
<dbReference type="GO" id="GO:0003700">
    <property type="term" value="F:DNA-binding transcription factor activity"/>
    <property type="evidence" value="ECO:0007669"/>
    <property type="project" value="TreeGrafter"/>
</dbReference>
<dbReference type="InterPro" id="IPR050109">
    <property type="entry name" value="HTH-type_TetR-like_transc_reg"/>
</dbReference>
<proteinExistence type="predicted"/>
<protein>
    <submittedName>
        <fullName evidence="6">AcrR family transcriptional regulator</fullName>
    </submittedName>
</protein>
<sequence>MSPQAPVRAGSSPSAPATARGVRTRAALVAAARTVFERDGFTDAKVTDIAAEAGCATGSFYTYFASKEEALSVVLYEAQREVLDPAANPPTNDEDPWDAITASHRAYFASYRRNARLMLLMEQVAAIDPEFREIRRRFGHTYAERTARTIAELQDRGLADPELDPFLAARALRAMVTRTAYYAYALGDTVGLDDDADLEALVRTTTRLWRNALQPTPYDR</sequence>
<dbReference type="Pfam" id="PF00440">
    <property type="entry name" value="TetR_N"/>
    <property type="match status" value="1"/>
</dbReference>
<dbReference type="InterPro" id="IPR001647">
    <property type="entry name" value="HTH_TetR"/>
</dbReference>
<evidence type="ECO:0000256" key="3">
    <source>
        <dbReference type="ARBA" id="ARBA00023163"/>
    </source>
</evidence>
<dbReference type="InterPro" id="IPR009057">
    <property type="entry name" value="Homeodomain-like_sf"/>
</dbReference>
<accession>A0A0B2AWE5</accession>
<evidence type="ECO:0000313" key="7">
    <source>
        <dbReference type="Proteomes" id="UP000230842"/>
    </source>
</evidence>
<evidence type="ECO:0000256" key="2">
    <source>
        <dbReference type="ARBA" id="ARBA00023125"/>
    </source>
</evidence>
<dbReference type="SUPFAM" id="SSF46689">
    <property type="entry name" value="Homeodomain-like"/>
    <property type="match status" value="1"/>
</dbReference>
<dbReference type="EMBL" id="PGEZ01000001">
    <property type="protein sequence ID" value="PJJ56669.1"/>
    <property type="molecule type" value="Genomic_DNA"/>
</dbReference>
<comment type="caution">
    <text evidence="6">The sequence shown here is derived from an EMBL/GenBank/DDBJ whole genome shotgun (WGS) entry which is preliminary data.</text>
</comment>
<keyword evidence="3" id="KW-0804">Transcription</keyword>
<feature type="DNA-binding region" description="H-T-H motif" evidence="4">
    <location>
        <begin position="45"/>
        <end position="64"/>
    </location>
</feature>